<name>A0A8J9YWD6_BRALA</name>
<reference evidence="3" key="1">
    <citation type="submission" date="2022-01" db="EMBL/GenBank/DDBJ databases">
        <authorList>
            <person name="Braso-Vives M."/>
        </authorList>
    </citation>
    <scope>NUCLEOTIDE SEQUENCE</scope>
</reference>
<evidence type="ECO:0000256" key="2">
    <source>
        <dbReference type="SAM" id="SignalP"/>
    </source>
</evidence>
<dbReference type="Proteomes" id="UP000838412">
    <property type="component" value="Chromosome 13"/>
</dbReference>
<sequence length="324" mass="38094">MASRGLIVMVAFLLTCITYTVYAEEDLKTDEAAKRRPPPRFVLEKGEDKRRPAPKSVYYQAFEKHQAEDLARREQEQGHRSPFTELEEPMEKRRPPPKSVYKVEEESKRRPPPRYQLADIESRYPVKRRPPPQIFYKDLDFEKRRPPPRSVFLRSRPLQELVSGSAEEEMKDRGPPDWVYADQSRRRTSPSRGSPSLASYYTSDDTEDEEFRPPPWVYAGRAKRRMPPPWILQQARLLEAELEREEADRYNYNADDSDWETADDQKAVRPPAWVYAGRARVNKAGLDKPKVLEQYDNNKWRLVPDYYSRDQGMVRSAKSWAGLQ</sequence>
<feature type="signal peptide" evidence="2">
    <location>
        <begin position="1"/>
        <end position="23"/>
    </location>
</feature>
<feature type="compositionally biased region" description="Basic and acidic residues" evidence="1">
    <location>
        <begin position="42"/>
        <end position="51"/>
    </location>
</feature>
<feature type="compositionally biased region" description="Basic and acidic residues" evidence="1">
    <location>
        <begin position="62"/>
        <end position="79"/>
    </location>
</feature>
<protein>
    <submittedName>
        <fullName evidence="3">Hypp7002 protein</fullName>
    </submittedName>
</protein>
<evidence type="ECO:0000313" key="3">
    <source>
        <dbReference type="EMBL" id="CAH1242869.1"/>
    </source>
</evidence>
<dbReference type="AlphaFoldDB" id="A0A8J9YWD6"/>
<gene>
    <name evidence="3" type="primary">Hypp7002</name>
    <name evidence="3" type="ORF">BLAG_LOCUS6065</name>
</gene>
<proteinExistence type="predicted"/>
<evidence type="ECO:0000256" key="1">
    <source>
        <dbReference type="SAM" id="MobiDB-lite"/>
    </source>
</evidence>
<keyword evidence="2" id="KW-0732">Signal</keyword>
<evidence type="ECO:0000313" key="4">
    <source>
        <dbReference type="Proteomes" id="UP000838412"/>
    </source>
</evidence>
<keyword evidence="4" id="KW-1185">Reference proteome</keyword>
<organism evidence="3 4">
    <name type="scientific">Branchiostoma lanceolatum</name>
    <name type="common">Common lancelet</name>
    <name type="synonym">Amphioxus lanceolatum</name>
    <dbReference type="NCBI Taxonomy" id="7740"/>
    <lineage>
        <taxon>Eukaryota</taxon>
        <taxon>Metazoa</taxon>
        <taxon>Chordata</taxon>
        <taxon>Cephalochordata</taxon>
        <taxon>Leptocardii</taxon>
        <taxon>Amphioxiformes</taxon>
        <taxon>Branchiostomatidae</taxon>
        <taxon>Branchiostoma</taxon>
    </lineage>
</organism>
<feature type="region of interest" description="Disordered" evidence="1">
    <location>
        <begin position="29"/>
        <end position="214"/>
    </location>
</feature>
<feature type="chain" id="PRO_5035429814" evidence="2">
    <location>
        <begin position="24"/>
        <end position="324"/>
    </location>
</feature>
<accession>A0A8J9YWD6</accession>
<dbReference type="OrthoDB" id="10021026at2759"/>
<dbReference type="EMBL" id="OV696698">
    <property type="protein sequence ID" value="CAH1242869.1"/>
    <property type="molecule type" value="Genomic_DNA"/>
</dbReference>